<gene>
    <name evidence="1" type="ORF">A4V02_03815</name>
</gene>
<proteinExistence type="predicted"/>
<dbReference type="GeneID" id="65535973"/>
<protein>
    <submittedName>
        <fullName evidence="1">Uncharacterized protein</fullName>
    </submittedName>
</protein>
<evidence type="ECO:0000313" key="2">
    <source>
        <dbReference type="Proteomes" id="UP000186351"/>
    </source>
</evidence>
<accession>A0A1B1S817</accession>
<dbReference type="AlphaFoldDB" id="A0A1B1S817"/>
<dbReference type="RefSeq" id="WP_068960294.1">
    <property type="nucleotide sequence ID" value="NZ_CAJTAP010000083.1"/>
</dbReference>
<dbReference type="STRING" id="1796646.A4V02_03815"/>
<keyword evidence="2" id="KW-1185">Reference proteome</keyword>
<reference evidence="2" key="1">
    <citation type="submission" date="2016-04" db="EMBL/GenBank/DDBJ databases">
        <title>Complete Genome Sequences of Twelve Strains of a Stable Defined Moderately Diverse Mouse Microbiota 2 (sDMDMm2).</title>
        <authorList>
            <person name="Uchimura Y."/>
            <person name="Wyss M."/>
            <person name="Brugiroux S."/>
            <person name="Limenitakis J.P."/>
            <person name="Stecher B."/>
            <person name="McCoy K.D."/>
            <person name="Macpherson A.J."/>
        </authorList>
    </citation>
    <scope>NUCLEOTIDE SEQUENCE [LARGE SCALE GENOMIC DNA]</scope>
    <source>
        <strain evidence="2">YL27</strain>
    </source>
</reference>
<evidence type="ECO:0000313" key="1">
    <source>
        <dbReference type="EMBL" id="ANU62929.1"/>
    </source>
</evidence>
<organism evidence="1 2">
    <name type="scientific">Muribaculum intestinale</name>
    <dbReference type="NCBI Taxonomy" id="1796646"/>
    <lineage>
        <taxon>Bacteria</taxon>
        <taxon>Pseudomonadati</taxon>
        <taxon>Bacteroidota</taxon>
        <taxon>Bacteroidia</taxon>
        <taxon>Bacteroidales</taxon>
        <taxon>Muribaculaceae</taxon>
        <taxon>Muribaculum</taxon>
    </lineage>
</organism>
<sequence>MAQIIRENEDEAYKSLLIESSEDGLWLNIADCTNRGAGAYHELYEQMIEVFEPIILKFVKDNAVRDNVGFCVADFGDYGTSHVAPFLCRKLNALGLNVHVAIIESNLDIRLKNKFIAVSNQLKELSCTYKVFQDPEDSNFEWNRIDEHSRSLLSKAVSHLKSVLSE</sequence>
<accession>A0A1Z2XDN8</accession>
<dbReference type="EMBL" id="CP015402">
    <property type="protein sequence ID" value="ANU62929.1"/>
    <property type="molecule type" value="Genomic_DNA"/>
</dbReference>
<dbReference type="OrthoDB" id="9903658at2"/>
<dbReference type="KEGG" id="pary:A4V02_03815"/>
<dbReference type="Proteomes" id="UP000186351">
    <property type="component" value="Chromosome"/>
</dbReference>
<name>A0A1B1S817_9BACT</name>